<dbReference type="PANTHER" id="PTHR34883">
    <property type="entry name" value="SERINE-RICH PROTEIN, PUTATIVE-RELATED-RELATED"/>
    <property type="match status" value="1"/>
</dbReference>
<dbReference type="AlphaFoldDB" id="A0A9P4NST0"/>
<comment type="caution">
    <text evidence="1">The sequence shown here is derived from an EMBL/GenBank/DDBJ whole genome shotgun (WGS) entry which is preliminary data.</text>
</comment>
<dbReference type="PANTHER" id="PTHR34883:SF17">
    <property type="entry name" value="CUPREDOXIN"/>
    <property type="match status" value="1"/>
</dbReference>
<dbReference type="EMBL" id="MU007031">
    <property type="protein sequence ID" value="KAF2431514.1"/>
    <property type="molecule type" value="Genomic_DNA"/>
</dbReference>
<dbReference type="OrthoDB" id="2331100at2759"/>
<gene>
    <name evidence="1" type="ORF">EJ08DRAFT_587070</name>
</gene>
<name>A0A9P4NST0_9PEZI</name>
<reference evidence="1" key="1">
    <citation type="journal article" date="2020" name="Stud. Mycol.">
        <title>101 Dothideomycetes genomes: a test case for predicting lifestyles and emergence of pathogens.</title>
        <authorList>
            <person name="Haridas S."/>
            <person name="Albert R."/>
            <person name="Binder M."/>
            <person name="Bloem J."/>
            <person name="Labutti K."/>
            <person name="Salamov A."/>
            <person name="Andreopoulos B."/>
            <person name="Baker S."/>
            <person name="Barry K."/>
            <person name="Bills G."/>
            <person name="Bluhm B."/>
            <person name="Cannon C."/>
            <person name="Castanera R."/>
            <person name="Culley D."/>
            <person name="Daum C."/>
            <person name="Ezra D."/>
            <person name="Gonzalez J."/>
            <person name="Henrissat B."/>
            <person name="Kuo A."/>
            <person name="Liang C."/>
            <person name="Lipzen A."/>
            <person name="Lutzoni F."/>
            <person name="Magnuson J."/>
            <person name="Mondo S."/>
            <person name="Nolan M."/>
            <person name="Ohm R."/>
            <person name="Pangilinan J."/>
            <person name="Park H.-J."/>
            <person name="Ramirez L."/>
            <person name="Alfaro M."/>
            <person name="Sun H."/>
            <person name="Tritt A."/>
            <person name="Yoshinaga Y."/>
            <person name="Zwiers L.-H."/>
            <person name="Turgeon B."/>
            <person name="Goodwin S."/>
            <person name="Spatafora J."/>
            <person name="Crous P."/>
            <person name="Grigoriev I."/>
        </authorList>
    </citation>
    <scope>NUCLEOTIDE SEQUENCE</scope>
    <source>
        <strain evidence="1">CBS 130266</strain>
    </source>
</reference>
<dbReference type="InterPro" id="IPR052953">
    <property type="entry name" value="Ser-rich/MCO-related"/>
</dbReference>
<dbReference type="Proteomes" id="UP000800235">
    <property type="component" value="Unassembled WGS sequence"/>
</dbReference>
<accession>A0A9P4NST0</accession>
<dbReference type="SUPFAM" id="SSF49503">
    <property type="entry name" value="Cupredoxins"/>
    <property type="match status" value="1"/>
</dbReference>
<protein>
    <submittedName>
        <fullName evidence="1">Cupredoxin</fullName>
    </submittedName>
</protein>
<evidence type="ECO:0000313" key="2">
    <source>
        <dbReference type="Proteomes" id="UP000800235"/>
    </source>
</evidence>
<dbReference type="InterPro" id="IPR008972">
    <property type="entry name" value="Cupredoxin"/>
</dbReference>
<evidence type="ECO:0000313" key="1">
    <source>
        <dbReference type="EMBL" id="KAF2431514.1"/>
    </source>
</evidence>
<keyword evidence="2" id="KW-1185">Reference proteome</keyword>
<organism evidence="1 2">
    <name type="scientific">Tothia fuscella</name>
    <dbReference type="NCBI Taxonomy" id="1048955"/>
    <lineage>
        <taxon>Eukaryota</taxon>
        <taxon>Fungi</taxon>
        <taxon>Dikarya</taxon>
        <taxon>Ascomycota</taxon>
        <taxon>Pezizomycotina</taxon>
        <taxon>Dothideomycetes</taxon>
        <taxon>Pleosporomycetidae</taxon>
        <taxon>Venturiales</taxon>
        <taxon>Cylindrosympodiaceae</taxon>
        <taxon>Tothia</taxon>
    </lineage>
</organism>
<dbReference type="Gene3D" id="2.60.40.420">
    <property type="entry name" value="Cupredoxins - blue copper proteins"/>
    <property type="match status" value="1"/>
</dbReference>
<proteinExistence type="predicted"/>
<sequence>MGGGVIGQGGEVPVWVIKVGDAQNKLVFSPNTVTAKPGEMVQFQFYSRNHSVASSTYEQPCVPVMQSNPQAATNSFWSGFMPTEAQGQLTYTIPVRDTNPVWFYCSQGMHCQGGMVGVINP</sequence>
<dbReference type="CDD" id="cd00920">
    <property type="entry name" value="Cupredoxin"/>
    <property type="match status" value="1"/>
</dbReference>